<keyword evidence="2" id="KW-1185">Reference proteome</keyword>
<accession>A0A183A2R1</accession>
<name>A0A183A2R1_9TREM</name>
<reference evidence="1 2" key="2">
    <citation type="submission" date="2018-11" db="EMBL/GenBank/DDBJ databases">
        <authorList>
            <consortium name="Pathogen Informatics"/>
        </authorList>
    </citation>
    <scope>NUCLEOTIDE SEQUENCE [LARGE SCALE GENOMIC DNA]</scope>
    <source>
        <strain evidence="1 2">Egypt</strain>
    </source>
</reference>
<evidence type="ECO:0000313" key="2">
    <source>
        <dbReference type="Proteomes" id="UP000272942"/>
    </source>
</evidence>
<dbReference type="EMBL" id="UZAN01006680">
    <property type="protein sequence ID" value="VDP35445.1"/>
    <property type="molecule type" value="Genomic_DNA"/>
</dbReference>
<sequence>MMIRMMIRMMMMMMMMMRKPCSLHSHDAGVFSPK</sequence>
<evidence type="ECO:0000313" key="1">
    <source>
        <dbReference type="EMBL" id="VDP35445.1"/>
    </source>
</evidence>
<proteinExistence type="predicted"/>
<dbReference type="Proteomes" id="UP000272942">
    <property type="component" value="Unassembled WGS sequence"/>
</dbReference>
<dbReference type="WBParaSite" id="ECPE_0000124601-mRNA-1">
    <property type="protein sequence ID" value="ECPE_0000124601-mRNA-1"/>
    <property type="gene ID" value="ECPE_0000124601"/>
</dbReference>
<dbReference type="AlphaFoldDB" id="A0A183A2R1"/>
<protein>
    <submittedName>
        <fullName evidence="1 3">Uncharacterized protein</fullName>
    </submittedName>
</protein>
<reference evidence="3" key="1">
    <citation type="submission" date="2016-06" db="UniProtKB">
        <authorList>
            <consortium name="WormBaseParasite"/>
        </authorList>
    </citation>
    <scope>IDENTIFICATION</scope>
</reference>
<gene>
    <name evidence="1" type="ORF">ECPE_LOCUS1246</name>
</gene>
<evidence type="ECO:0000313" key="3">
    <source>
        <dbReference type="WBParaSite" id="ECPE_0000124601-mRNA-1"/>
    </source>
</evidence>
<organism evidence="3">
    <name type="scientific">Echinostoma caproni</name>
    <dbReference type="NCBI Taxonomy" id="27848"/>
    <lineage>
        <taxon>Eukaryota</taxon>
        <taxon>Metazoa</taxon>
        <taxon>Spiralia</taxon>
        <taxon>Lophotrochozoa</taxon>
        <taxon>Platyhelminthes</taxon>
        <taxon>Trematoda</taxon>
        <taxon>Digenea</taxon>
        <taxon>Plagiorchiida</taxon>
        <taxon>Echinostomata</taxon>
        <taxon>Echinostomatoidea</taxon>
        <taxon>Echinostomatidae</taxon>
        <taxon>Echinostoma</taxon>
    </lineage>
</organism>